<evidence type="ECO:0008006" key="5">
    <source>
        <dbReference type="Google" id="ProtNLM"/>
    </source>
</evidence>
<accession>A0ABT3UW53</accession>
<feature type="region of interest" description="Disordered" evidence="1">
    <location>
        <begin position="1"/>
        <end position="24"/>
    </location>
</feature>
<evidence type="ECO:0000313" key="4">
    <source>
        <dbReference type="Proteomes" id="UP001165590"/>
    </source>
</evidence>
<dbReference type="Proteomes" id="UP001165590">
    <property type="component" value="Unassembled WGS sequence"/>
</dbReference>
<feature type="transmembrane region" description="Helical" evidence="2">
    <location>
        <begin position="46"/>
        <end position="70"/>
    </location>
</feature>
<reference evidence="3" key="1">
    <citation type="journal article" date="2022" name="bioRxiv">
        <title>Discovery and biosynthetic assessment of Streptomyces ortus sp nov. isolated from a deep-sea sponge.</title>
        <authorList>
            <person name="Williams S.E."/>
        </authorList>
    </citation>
    <scope>NUCLEOTIDE SEQUENCE</scope>
    <source>
        <strain evidence="3">A15ISP2-DRY2</strain>
    </source>
</reference>
<name>A0ABT3UW53_9ACTN</name>
<dbReference type="RefSeq" id="WP_267024909.1">
    <property type="nucleotide sequence ID" value="NZ_JAIFZO010000002.1"/>
</dbReference>
<evidence type="ECO:0000256" key="2">
    <source>
        <dbReference type="SAM" id="Phobius"/>
    </source>
</evidence>
<proteinExistence type="predicted"/>
<comment type="caution">
    <text evidence="3">The sequence shown here is derived from an EMBL/GenBank/DDBJ whole genome shotgun (WGS) entry which is preliminary data.</text>
</comment>
<sequence length="102" mass="10943">MGTPTQQPGPSPVPPTPQSGATRVKGATVLGGGAAIGALTFVGAPWWVVAIAVVLAIVTPGAILFVQAVVPQDSEHKRDLWLALIRFLERRRKRRGTRRNRQ</sequence>
<organism evidence="3 4">
    <name type="scientific">Streptomyces ortus</name>
    <dbReference type="NCBI Taxonomy" id="2867268"/>
    <lineage>
        <taxon>Bacteria</taxon>
        <taxon>Bacillati</taxon>
        <taxon>Actinomycetota</taxon>
        <taxon>Actinomycetes</taxon>
        <taxon>Kitasatosporales</taxon>
        <taxon>Streptomycetaceae</taxon>
        <taxon>Streptomyces</taxon>
    </lineage>
</organism>
<keyword evidence="2" id="KW-0812">Transmembrane</keyword>
<keyword evidence="4" id="KW-1185">Reference proteome</keyword>
<gene>
    <name evidence="3" type="ORF">K3769_03175</name>
</gene>
<protein>
    <recommendedName>
        <fullName evidence="5">Integral membrane protein</fullName>
    </recommendedName>
</protein>
<feature type="compositionally biased region" description="Pro residues" evidence="1">
    <location>
        <begin position="7"/>
        <end position="17"/>
    </location>
</feature>
<keyword evidence="2" id="KW-1133">Transmembrane helix</keyword>
<evidence type="ECO:0000313" key="3">
    <source>
        <dbReference type="EMBL" id="MCX4231789.1"/>
    </source>
</evidence>
<keyword evidence="2" id="KW-0472">Membrane</keyword>
<dbReference type="EMBL" id="JAIFZO010000002">
    <property type="protein sequence ID" value="MCX4231789.1"/>
    <property type="molecule type" value="Genomic_DNA"/>
</dbReference>
<evidence type="ECO:0000256" key="1">
    <source>
        <dbReference type="SAM" id="MobiDB-lite"/>
    </source>
</evidence>